<dbReference type="EMBL" id="LVHF01000015">
    <property type="protein sequence ID" value="OAN16929.1"/>
    <property type="molecule type" value="Genomic_DNA"/>
</dbReference>
<organism evidence="2 3">
    <name type="scientific">Photobacterium jeanii</name>
    <dbReference type="NCBI Taxonomy" id="858640"/>
    <lineage>
        <taxon>Bacteria</taxon>
        <taxon>Pseudomonadati</taxon>
        <taxon>Pseudomonadota</taxon>
        <taxon>Gammaproteobacteria</taxon>
        <taxon>Vibrionales</taxon>
        <taxon>Vibrionaceae</taxon>
        <taxon>Photobacterium</taxon>
    </lineage>
</organism>
<reference evidence="2 3" key="1">
    <citation type="submission" date="2016-03" db="EMBL/GenBank/DDBJ databases">
        <title>Photobacterium proteolyticum sp. nov. a protease producing bacterium isolated from ocean sediments of Laizhou Bay.</title>
        <authorList>
            <person name="Li Y."/>
        </authorList>
    </citation>
    <scope>NUCLEOTIDE SEQUENCE [LARGE SCALE GENOMIC DNA]</scope>
    <source>
        <strain evidence="2 3">R-40508</strain>
    </source>
</reference>
<evidence type="ECO:0000313" key="3">
    <source>
        <dbReference type="Proteomes" id="UP000078503"/>
    </source>
</evidence>
<keyword evidence="3" id="KW-1185">Reference proteome</keyword>
<accession>A0A178KI38</accession>
<dbReference type="Proteomes" id="UP000078503">
    <property type="component" value="Unassembled WGS sequence"/>
</dbReference>
<evidence type="ECO:0000313" key="2">
    <source>
        <dbReference type="EMBL" id="OAN16929.1"/>
    </source>
</evidence>
<proteinExistence type="predicted"/>
<dbReference type="AlphaFoldDB" id="A0A178KI38"/>
<sequence>MQECGGYQGLHSQKGDYKNSDEEDHQKGAGENKQSAYFDALRHENGVVMLLILLTANVVKQANLFTDIALRGEKTAPVHLLVQQRITLAHDDE</sequence>
<feature type="compositionally biased region" description="Basic and acidic residues" evidence="1">
    <location>
        <begin position="13"/>
        <end position="30"/>
    </location>
</feature>
<evidence type="ECO:0000256" key="1">
    <source>
        <dbReference type="SAM" id="MobiDB-lite"/>
    </source>
</evidence>
<comment type="caution">
    <text evidence="2">The sequence shown here is derived from an EMBL/GenBank/DDBJ whole genome shotgun (WGS) entry which is preliminary data.</text>
</comment>
<feature type="region of interest" description="Disordered" evidence="1">
    <location>
        <begin position="1"/>
        <end position="31"/>
    </location>
</feature>
<protein>
    <submittedName>
        <fullName evidence="2">Uncharacterized protein</fullName>
    </submittedName>
</protein>
<gene>
    <name evidence="2" type="ORF">A3K86_08285</name>
</gene>
<name>A0A178KI38_9GAMM</name>